<dbReference type="Gene3D" id="1.10.10.10">
    <property type="entry name" value="Winged helix-like DNA-binding domain superfamily/Winged helix DNA-binding domain"/>
    <property type="match status" value="1"/>
</dbReference>
<dbReference type="GO" id="GO:0003700">
    <property type="term" value="F:DNA-binding transcription factor activity"/>
    <property type="evidence" value="ECO:0007669"/>
    <property type="project" value="InterPro"/>
</dbReference>
<dbReference type="PANTHER" id="PTHR33164">
    <property type="entry name" value="TRANSCRIPTIONAL REGULATOR, MARR FAMILY"/>
    <property type="match status" value="1"/>
</dbReference>
<dbReference type="InterPro" id="IPR036390">
    <property type="entry name" value="WH_DNA-bd_sf"/>
</dbReference>
<dbReference type="RefSeq" id="WP_184478807.1">
    <property type="nucleotide sequence ID" value="NZ_JACHIV010000001.1"/>
</dbReference>
<protein>
    <submittedName>
        <fullName evidence="2">DNA-binding MarR family transcriptional regulator</fullName>
    </submittedName>
</protein>
<dbReference type="GO" id="GO:0006950">
    <property type="term" value="P:response to stress"/>
    <property type="evidence" value="ECO:0007669"/>
    <property type="project" value="TreeGrafter"/>
</dbReference>
<dbReference type="Pfam" id="PF13463">
    <property type="entry name" value="HTH_27"/>
    <property type="match status" value="1"/>
</dbReference>
<feature type="domain" description="HTH marR-type" evidence="1">
    <location>
        <begin position="25"/>
        <end position="161"/>
    </location>
</feature>
<sequence length="173" mass="18789">MALSFLQERAQESWSAGNPDLDTSPMAVVALINRIAAVLEQATEQLYDSAALTPAEVKLLVPLRHLEEPVTAAYLAAQLGMSRAGVSKTLAKLDRRGFITRTAKPADRRATHISITPEAERTIDDVFPRELDAHARLLAGLGQERDAVLTALHRLADTMESHASDAPRRATST</sequence>
<dbReference type="Proteomes" id="UP000580474">
    <property type="component" value="Unassembled WGS sequence"/>
</dbReference>
<dbReference type="PRINTS" id="PR00598">
    <property type="entry name" value="HTHMARR"/>
</dbReference>
<evidence type="ECO:0000259" key="1">
    <source>
        <dbReference type="PROSITE" id="PS50995"/>
    </source>
</evidence>
<dbReference type="PROSITE" id="PS50995">
    <property type="entry name" value="HTH_MARR_2"/>
    <property type="match status" value="1"/>
</dbReference>
<keyword evidence="2" id="KW-0238">DNA-binding</keyword>
<dbReference type="EMBL" id="JACHIV010000001">
    <property type="protein sequence ID" value="MBB5069067.1"/>
    <property type="molecule type" value="Genomic_DNA"/>
</dbReference>
<dbReference type="AlphaFoldDB" id="A0A840NLD0"/>
<dbReference type="InterPro" id="IPR039422">
    <property type="entry name" value="MarR/SlyA-like"/>
</dbReference>
<dbReference type="InterPro" id="IPR000835">
    <property type="entry name" value="HTH_MarR-typ"/>
</dbReference>
<comment type="caution">
    <text evidence="2">The sequence shown here is derived from an EMBL/GenBank/DDBJ whole genome shotgun (WGS) entry which is preliminary data.</text>
</comment>
<gene>
    <name evidence="2" type="ORF">BJ969_002155</name>
</gene>
<dbReference type="PANTHER" id="PTHR33164:SF43">
    <property type="entry name" value="HTH-TYPE TRANSCRIPTIONAL REPRESSOR YETL"/>
    <property type="match status" value="1"/>
</dbReference>
<proteinExistence type="predicted"/>
<evidence type="ECO:0000313" key="2">
    <source>
        <dbReference type="EMBL" id="MBB5069067.1"/>
    </source>
</evidence>
<name>A0A840NLD0_9PSEU</name>
<dbReference type="SMART" id="SM00347">
    <property type="entry name" value="HTH_MARR"/>
    <property type="match status" value="1"/>
</dbReference>
<reference evidence="2 3" key="1">
    <citation type="submission" date="2020-08" db="EMBL/GenBank/DDBJ databases">
        <title>Sequencing the genomes of 1000 actinobacteria strains.</title>
        <authorList>
            <person name="Klenk H.-P."/>
        </authorList>
    </citation>
    <scope>NUCLEOTIDE SEQUENCE [LARGE SCALE GENOMIC DNA]</scope>
    <source>
        <strain evidence="2 3">DSM 45582</strain>
    </source>
</reference>
<organism evidence="2 3">
    <name type="scientific">Saccharopolyspora gloriosae</name>
    <dbReference type="NCBI Taxonomy" id="455344"/>
    <lineage>
        <taxon>Bacteria</taxon>
        <taxon>Bacillati</taxon>
        <taxon>Actinomycetota</taxon>
        <taxon>Actinomycetes</taxon>
        <taxon>Pseudonocardiales</taxon>
        <taxon>Pseudonocardiaceae</taxon>
        <taxon>Saccharopolyspora</taxon>
    </lineage>
</organism>
<dbReference type="GO" id="GO:0003677">
    <property type="term" value="F:DNA binding"/>
    <property type="evidence" value="ECO:0007669"/>
    <property type="project" value="UniProtKB-KW"/>
</dbReference>
<keyword evidence="3" id="KW-1185">Reference proteome</keyword>
<dbReference type="SUPFAM" id="SSF46785">
    <property type="entry name" value="Winged helix' DNA-binding domain"/>
    <property type="match status" value="1"/>
</dbReference>
<accession>A0A840NLD0</accession>
<evidence type="ECO:0000313" key="3">
    <source>
        <dbReference type="Proteomes" id="UP000580474"/>
    </source>
</evidence>
<dbReference type="InterPro" id="IPR036388">
    <property type="entry name" value="WH-like_DNA-bd_sf"/>
</dbReference>